<accession>A0ABQ9GZA2</accession>
<reference evidence="1 2" key="1">
    <citation type="submission" date="2023-02" db="EMBL/GenBank/DDBJ databases">
        <title>LHISI_Scaffold_Assembly.</title>
        <authorList>
            <person name="Stuart O.P."/>
            <person name="Cleave R."/>
            <person name="Magrath M.J.L."/>
            <person name="Mikheyev A.S."/>
        </authorList>
    </citation>
    <scope>NUCLEOTIDE SEQUENCE [LARGE SCALE GENOMIC DNA]</scope>
    <source>
        <strain evidence="1">Daus_M_001</strain>
        <tissue evidence="1">Leg muscle</tissue>
    </source>
</reference>
<proteinExistence type="predicted"/>
<dbReference type="Proteomes" id="UP001159363">
    <property type="component" value="Chromosome 7"/>
</dbReference>
<gene>
    <name evidence="1" type="ORF">PR048_021752</name>
</gene>
<evidence type="ECO:0000313" key="2">
    <source>
        <dbReference type="Proteomes" id="UP001159363"/>
    </source>
</evidence>
<protein>
    <submittedName>
        <fullName evidence="1">Uncharacterized protein</fullName>
    </submittedName>
</protein>
<comment type="caution">
    <text evidence="1">The sequence shown here is derived from an EMBL/GenBank/DDBJ whole genome shotgun (WGS) entry which is preliminary data.</text>
</comment>
<dbReference type="EMBL" id="JARBHB010000008">
    <property type="protein sequence ID" value="KAJ8877298.1"/>
    <property type="molecule type" value="Genomic_DNA"/>
</dbReference>
<sequence>MWTMYLEKHEQERILSMKANKDCKPHVKYDHYNRLFNTISNLSFGTLRTDTCLMRDSLKLQLDSCTANNECRVLATKQELHLRKADAFYDDLKEKSSLSKKWKCLDYQQNLPVPLLSINRNTLSKYVRSLYLFTDNCAGQNKNVVWFLLTLVNSKFFSIIVDHLPERGHSFLPRPRAY</sequence>
<organism evidence="1 2">
    <name type="scientific">Dryococelus australis</name>
    <dbReference type="NCBI Taxonomy" id="614101"/>
    <lineage>
        <taxon>Eukaryota</taxon>
        <taxon>Metazoa</taxon>
        <taxon>Ecdysozoa</taxon>
        <taxon>Arthropoda</taxon>
        <taxon>Hexapoda</taxon>
        <taxon>Insecta</taxon>
        <taxon>Pterygota</taxon>
        <taxon>Neoptera</taxon>
        <taxon>Polyneoptera</taxon>
        <taxon>Phasmatodea</taxon>
        <taxon>Verophasmatodea</taxon>
        <taxon>Anareolatae</taxon>
        <taxon>Phasmatidae</taxon>
        <taxon>Eurycanthinae</taxon>
        <taxon>Dryococelus</taxon>
    </lineage>
</organism>
<evidence type="ECO:0000313" key="1">
    <source>
        <dbReference type="EMBL" id="KAJ8877298.1"/>
    </source>
</evidence>
<name>A0ABQ9GZA2_9NEOP</name>
<keyword evidence="2" id="KW-1185">Reference proteome</keyword>